<dbReference type="AlphaFoldDB" id="A0A127VEJ0"/>
<dbReference type="CDD" id="cd03747">
    <property type="entry name" value="Ntn_PGA_like"/>
    <property type="match status" value="1"/>
</dbReference>
<proteinExistence type="inferred from homology"/>
<keyword evidence="7" id="KW-1185">Reference proteome</keyword>
<keyword evidence="2" id="KW-0378">Hydrolase</keyword>
<accession>A0A127VEJ0</accession>
<gene>
    <name evidence="6" type="ORF">AY601_2847</name>
</gene>
<dbReference type="Gene3D" id="1.10.439.10">
    <property type="entry name" value="Penicillin Amidohydrolase, domain 1"/>
    <property type="match status" value="1"/>
</dbReference>
<dbReference type="InterPro" id="IPR002692">
    <property type="entry name" value="S45"/>
</dbReference>
<dbReference type="Pfam" id="PF01804">
    <property type="entry name" value="Penicil_amidase"/>
    <property type="match status" value="1"/>
</dbReference>
<dbReference type="GO" id="GO:0017000">
    <property type="term" value="P:antibiotic biosynthetic process"/>
    <property type="evidence" value="ECO:0007669"/>
    <property type="project" value="InterPro"/>
</dbReference>
<dbReference type="GO" id="GO:0046872">
    <property type="term" value="F:metal ion binding"/>
    <property type="evidence" value="ECO:0007669"/>
    <property type="project" value="UniProtKB-KW"/>
</dbReference>
<feature type="binding site" evidence="5">
    <location>
        <position position="357"/>
    </location>
    <ligand>
        <name>Ca(2+)</name>
        <dbReference type="ChEBI" id="CHEBI:29108"/>
    </ligand>
</feature>
<dbReference type="OrthoDB" id="9759796at2"/>
<name>A0A127VEJ0_9SPHI</name>
<reference evidence="6 7" key="1">
    <citation type="submission" date="2016-03" db="EMBL/GenBank/DDBJ databases">
        <title>Complete genome sequence of Pedobacter cryoconitis PAMC 27485.</title>
        <authorList>
            <person name="Lee J."/>
            <person name="Kim O.-S."/>
        </authorList>
    </citation>
    <scope>NUCLEOTIDE SEQUENCE [LARGE SCALE GENOMIC DNA]</scope>
    <source>
        <strain evidence="6 7">PAMC 27485</strain>
    </source>
</reference>
<dbReference type="InterPro" id="IPR023343">
    <property type="entry name" value="Penicillin_amidase_dom1"/>
</dbReference>
<dbReference type="InterPro" id="IPR043146">
    <property type="entry name" value="Penicillin_amidase_N_B-knob"/>
</dbReference>
<comment type="cofactor">
    <cofactor evidence="5">
        <name>Ca(2+)</name>
        <dbReference type="ChEBI" id="CHEBI:29108"/>
    </cofactor>
    <text evidence="5">Binds 1 Ca(2+) ion per dimer.</text>
</comment>
<dbReference type="EMBL" id="CP014504">
    <property type="protein sequence ID" value="AMP99725.1"/>
    <property type="molecule type" value="Genomic_DNA"/>
</dbReference>
<evidence type="ECO:0000313" key="7">
    <source>
        <dbReference type="Proteomes" id="UP000071561"/>
    </source>
</evidence>
<evidence type="ECO:0000256" key="2">
    <source>
        <dbReference type="ARBA" id="ARBA00022801"/>
    </source>
</evidence>
<comment type="similarity">
    <text evidence="1">Belongs to the peptidase S45 family.</text>
</comment>
<evidence type="ECO:0000256" key="4">
    <source>
        <dbReference type="PIRSR" id="PIRSR001227-1"/>
    </source>
</evidence>
<dbReference type="KEGG" id="pcm:AY601_2847"/>
<keyword evidence="5" id="KW-0106">Calcium</keyword>
<dbReference type="PIRSF" id="PIRSF001227">
    <property type="entry name" value="Pen_acylase"/>
    <property type="match status" value="1"/>
</dbReference>
<dbReference type="Gene3D" id="1.10.1400.10">
    <property type="match status" value="1"/>
</dbReference>
<dbReference type="GO" id="GO:0016811">
    <property type="term" value="F:hydrolase activity, acting on carbon-nitrogen (but not peptide) bonds, in linear amides"/>
    <property type="evidence" value="ECO:0007669"/>
    <property type="project" value="InterPro"/>
</dbReference>
<feature type="binding site" evidence="5">
    <location>
        <position position="354"/>
    </location>
    <ligand>
        <name>Ca(2+)</name>
        <dbReference type="ChEBI" id="CHEBI:29108"/>
    </ligand>
</feature>
<dbReference type="InterPro" id="IPR029055">
    <property type="entry name" value="Ntn_hydrolases_N"/>
</dbReference>
<dbReference type="SUPFAM" id="SSF56235">
    <property type="entry name" value="N-terminal nucleophile aminohydrolases (Ntn hydrolases)"/>
    <property type="match status" value="1"/>
</dbReference>
<dbReference type="Gene3D" id="3.60.20.10">
    <property type="entry name" value="Glutamine Phosphoribosylpyrophosphate, subunit 1, domain 1"/>
    <property type="match status" value="1"/>
</dbReference>
<dbReference type="InterPro" id="IPR043147">
    <property type="entry name" value="Penicillin_amidase_A-knob"/>
</dbReference>
<dbReference type="Proteomes" id="UP000071561">
    <property type="component" value="Chromosome"/>
</dbReference>
<organism evidence="6 7">
    <name type="scientific">Pedobacter cryoconitis</name>
    <dbReference type="NCBI Taxonomy" id="188932"/>
    <lineage>
        <taxon>Bacteria</taxon>
        <taxon>Pseudomonadati</taxon>
        <taxon>Bacteroidota</taxon>
        <taxon>Sphingobacteriia</taxon>
        <taxon>Sphingobacteriales</taxon>
        <taxon>Sphingobacteriaceae</taxon>
        <taxon>Pedobacter</taxon>
    </lineage>
</organism>
<evidence type="ECO:0000256" key="1">
    <source>
        <dbReference type="ARBA" id="ARBA00006586"/>
    </source>
</evidence>
<sequence>MKKNNFNFIFPLVALGILIFALSTSFFKYPPLGKLLDPFIGVVQNERDESLETDQMIHTGSLFKDSVKIYFDKRKVPHIYAKNMEDLYQAQGYITASLRLWQMDFISYSAAGRLSEIFKDGFVDYDRKQRRIGMLSAAKASLTLMEKDPETKMVLSAYTRGVNAFINNLGNRLLPLEYKLLDYKPEQWTNLKTALIMKNMSGMLSGYEEDLNITNLILALGEEKFNMLFPGMNQHISPLINDSLIKNNQALSYIHKPAYLDYSFISSSSIIAKSDYDPRLGSNSWVVSGKKTVSGHPILCNDPHLGLSLPATWIEMQLSAPGINVYGVTVPGAPAIIIGFNNNIAWGITNGSDDVKDWYKLKITDNYKSYEFDGKWLKLDYHVEPIKIRDQKTLNDTIYHTLHGPVVSDRKYTASQPDLVNYALRWQLQMPSNDILAYIKLNKANGYNDYKKAIRYYTSNILNFTFASKENDIAVVHQGNLPVKWSGQGMFLLDGTKSTHLYEKYIPYDSLPQVLNPLSQFIISANQHPTNSHYAYYYNGYFVENRAQRIKQLLSSEKAFDIEKMKQIQLDNTSAFALEALPVLLRIVNRGKLSNDELNTIHDLSKWKGTYALEDKNAGFFYLWWNHIKDYTWDELKAYSFNSKVPDDHILLDLLQKDPQNLYFDIVSTSAREDGNIVVRNAFNAALKEYNLEKKKGSITWGDHNHVNINHMLKIDQLSDQKLVSAGYPETINAISSTWGPSWRMIVELGDRPKAYGIYPGGQSGNSGVKYYNDFVKDWNKEVYYPLNFYLSIGEASAPGNVCWNLK</sequence>
<dbReference type="PANTHER" id="PTHR34218">
    <property type="entry name" value="PEPTIDASE S45 PENICILLIN AMIDASE"/>
    <property type="match status" value="1"/>
</dbReference>
<dbReference type="PATRIC" id="fig|188932.3.peg.2968"/>
<keyword evidence="5" id="KW-0479">Metal-binding</keyword>
<keyword evidence="3" id="KW-0865">Zymogen</keyword>
<evidence type="ECO:0000256" key="5">
    <source>
        <dbReference type="PIRSR" id="PIRSR001227-2"/>
    </source>
</evidence>
<protein>
    <submittedName>
        <fullName evidence="6">Penicillin amidase</fullName>
    </submittedName>
</protein>
<dbReference type="InterPro" id="IPR014395">
    <property type="entry name" value="Pen/GL7ACA/AHL_acylase"/>
</dbReference>
<dbReference type="RefSeq" id="WP_068402142.1">
    <property type="nucleotide sequence ID" value="NZ_CP014504.1"/>
</dbReference>
<feature type="active site" description="Nucleophile" evidence="4">
    <location>
        <position position="282"/>
    </location>
</feature>
<evidence type="ECO:0000256" key="3">
    <source>
        <dbReference type="ARBA" id="ARBA00023145"/>
    </source>
</evidence>
<dbReference type="Gene3D" id="2.30.120.10">
    <property type="match status" value="1"/>
</dbReference>
<evidence type="ECO:0000313" key="6">
    <source>
        <dbReference type="EMBL" id="AMP99725.1"/>
    </source>
</evidence>
<dbReference type="PANTHER" id="PTHR34218:SF4">
    <property type="entry name" value="ACYL-HOMOSERINE LACTONE ACYLASE QUIP"/>
    <property type="match status" value="1"/>
</dbReference>